<gene>
    <name evidence="4" type="ORF">C427_2833</name>
</gene>
<dbReference type="InterPro" id="IPR013149">
    <property type="entry name" value="ADH-like_C"/>
</dbReference>
<sequence length="331" mass="35972">MSSSMQFIKHENGCTPDSLGISHTDIPSLTSGQVLIKVACFGLNRADTLQRQGKYPAPAGESDILGLEMSGEVVQVHSQQTSPHAFEIGDKVFGLVAGGGYAEYVAVHSQHLMKVPLNMDMPQAAGIAECFLTAFQALFIENNLQPKQHVLIHAGASGVGLAAIQLAKRHGCAVAVTASSQAKLDLCKQLGADLVINYKQQDFADEIAKHWQGCDLIIDFVAGDYLNRNLKLLNIDGSVLYLAMLAGRYADNLDMAMMLGKRATVKGSTLRSRHDKYKTRLIKAFSQTCLADFDSCKLVPNIDTEYAAKDVGKAHQRLEDNNTMGKLICCW</sequence>
<dbReference type="eggNOG" id="COG0604">
    <property type="taxonomic scope" value="Bacteria"/>
</dbReference>
<dbReference type="PATRIC" id="fig|1129794.4.peg.2818"/>
<evidence type="ECO:0000313" key="5">
    <source>
        <dbReference type="Proteomes" id="UP000011864"/>
    </source>
</evidence>
<dbReference type="GO" id="GO:0070402">
    <property type="term" value="F:NADPH binding"/>
    <property type="evidence" value="ECO:0007669"/>
    <property type="project" value="TreeGrafter"/>
</dbReference>
<dbReference type="RefSeq" id="WP_007635517.1">
    <property type="nucleotide sequence ID" value="NC_020514.1"/>
</dbReference>
<dbReference type="AlphaFoldDB" id="K7ALM1"/>
<dbReference type="PANTHER" id="PTHR48106:SF18">
    <property type="entry name" value="QUINONE OXIDOREDUCTASE PIG3"/>
    <property type="match status" value="1"/>
</dbReference>
<evidence type="ECO:0000256" key="1">
    <source>
        <dbReference type="ARBA" id="ARBA00022857"/>
    </source>
</evidence>
<dbReference type="InterPro" id="IPR020843">
    <property type="entry name" value="ER"/>
</dbReference>
<dbReference type="InterPro" id="IPR013154">
    <property type="entry name" value="ADH-like_N"/>
</dbReference>
<feature type="domain" description="Enoyl reductase (ER)" evidence="3">
    <location>
        <begin position="14"/>
        <end position="329"/>
    </location>
</feature>
<dbReference type="SMART" id="SM00829">
    <property type="entry name" value="PKS_ER"/>
    <property type="match status" value="1"/>
</dbReference>
<dbReference type="GO" id="GO:0016651">
    <property type="term" value="F:oxidoreductase activity, acting on NAD(P)H"/>
    <property type="evidence" value="ECO:0007669"/>
    <property type="project" value="TreeGrafter"/>
</dbReference>
<reference evidence="4 5" key="1">
    <citation type="journal article" date="2013" name="Genome Announc.">
        <title>Complete Genome Sequence of Glaciecola psychrophila Strain 170T.</title>
        <authorList>
            <person name="Yin J."/>
            <person name="Chen J."/>
            <person name="Liu G."/>
            <person name="Yu Y."/>
            <person name="Song L."/>
            <person name="Wang X."/>
            <person name="Qu X."/>
        </authorList>
    </citation>
    <scope>NUCLEOTIDE SEQUENCE [LARGE SCALE GENOMIC DNA]</scope>
    <source>
        <strain evidence="4 5">170</strain>
    </source>
</reference>
<dbReference type="PANTHER" id="PTHR48106">
    <property type="entry name" value="QUINONE OXIDOREDUCTASE PIG3-RELATED"/>
    <property type="match status" value="1"/>
</dbReference>
<dbReference type="InterPro" id="IPR036291">
    <property type="entry name" value="NAD(P)-bd_dom_sf"/>
</dbReference>
<keyword evidence="5" id="KW-1185">Reference proteome</keyword>
<dbReference type="HOGENOM" id="CLU_026673_3_4_6"/>
<dbReference type="OrthoDB" id="9780520at2"/>
<dbReference type="SUPFAM" id="SSF50129">
    <property type="entry name" value="GroES-like"/>
    <property type="match status" value="1"/>
</dbReference>
<dbReference type="CDD" id="cd05276">
    <property type="entry name" value="p53_inducible_oxidoreductase"/>
    <property type="match status" value="1"/>
</dbReference>
<dbReference type="KEGG" id="gps:C427_2833"/>
<dbReference type="NCBIfam" id="TIGR02824">
    <property type="entry name" value="quinone_pig3"/>
    <property type="match status" value="1"/>
</dbReference>
<dbReference type="Pfam" id="PF08240">
    <property type="entry name" value="ADH_N"/>
    <property type="match status" value="1"/>
</dbReference>
<dbReference type="Gene3D" id="3.40.50.720">
    <property type="entry name" value="NAD(P)-binding Rossmann-like Domain"/>
    <property type="match status" value="1"/>
</dbReference>
<dbReference type="Proteomes" id="UP000011864">
    <property type="component" value="Chromosome"/>
</dbReference>
<dbReference type="Gene3D" id="3.90.180.10">
    <property type="entry name" value="Medium-chain alcohol dehydrogenases, catalytic domain"/>
    <property type="match status" value="1"/>
</dbReference>
<dbReference type="Pfam" id="PF00107">
    <property type="entry name" value="ADH_zinc_N"/>
    <property type="match status" value="1"/>
</dbReference>
<dbReference type="SUPFAM" id="SSF51735">
    <property type="entry name" value="NAD(P)-binding Rossmann-fold domains"/>
    <property type="match status" value="1"/>
</dbReference>
<dbReference type="InterPro" id="IPR014189">
    <property type="entry name" value="Quinone_OxRdtase_PIG3"/>
</dbReference>
<protein>
    <submittedName>
        <fullName evidence="4">Zinc-binding alcohol dehydrogenase</fullName>
    </submittedName>
</protein>
<proteinExistence type="predicted"/>
<dbReference type="EMBL" id="CP003837">
    <property type="protein sequence ID" value="AGH44942.1"/>
    <property type="molecule type" value="Genomic_DNA"/>
</dbReference>
<keyword evidence="2" id="KW-0560">Oxidoreductase</keyword>
<name>K7ALM1_9ALTE</name>
<evidence type="ECO:0000256" key="2">
    <source>
        <dbReference type="ARBA" id="ARBA00023002"/>
    </source>
</evidence>
<accession>K7ALM1</accession>
<organism evidence="4 5">
    <name type="scientific">Paraglaciecola psychrophila 170</name>
    <dbReference type="NCBI Taxonomy" id="1129794"/>
    <lineage>
        <taxon>Bacteria</taxon>
        <taxon>Pseudomonadati</taxon>
        <taxon>Pseudomonadota</taxon>
        <taxon>Gammaproteobacteria</taxon>
        <taxon>Alteromonadales</taxon>
        <taxon>Alteromonadaceae</taxon>
        <taxon>Paraglaciecola</taxon>
    </lineage>
</organism>
<dbReference type="InterPro" id="IPR011032">
    <property type="entry name" value="GroES-like_sf"/>
</dbReference>
<evidence type="ECO:0000259" key="3">
    <source>
        <dbReference type="SMART" id="SM00829"/>
    </source>
</evidence>
<keyword evidence="1" id="KW-0521">NADP</keyword>
<evidence type="ECO:0000313" key="4">
    <source>
        <dbReference type="EMBL" id="AGH44942.1"/>
    </source>
</evidence>